<feature type="domain" description="Lipid/polyisoprenoid-binding YceI-like" evidence="1">
    <location>
        <begin position="5"/>
        <end position="177"/>
    </location>
</feature>
<dbReference type="SUPFAM" id="SSF101874">
    <property type="entry name" value="YceI-like"/>
    <property type="match status" value="1"/>
</dbReference>
<accession>A0A444HCE6</accession>
<comment type="caution">
    <text evidence="2">The sequence shown here is derived from an EMBL/GenBank/DDBJ whole genome shotgun (WGS) entry which is preliminary data.</text>
</comment>
<dbReference type="PANTHER" id="PTHR34406:SF1">
    <property type="entry name" value="PROTEIN YCEI"/>
    <property type="match status" value="1"/>
</dbReference>
<dbReference type="Proteomes" id="UP000287527">
    <property type="component" value="Unassembled WGS sequence"/>
</dbReference>
<dbReference type="PANTHER" id="PTHR34406">
    <property type="entry name" value="PROTEIN YCEI"/>
    <property type="match status" value="1"/>
</dbReference>
<proteinExistence type="predicted"/>
<dbReference type="OrthoDB" id="9811006at2"/>
<keyword evidence="3" id="KW-1185">Reference proteome</keyword>
<dbReference type="InterPro" id="IPR036761">
    <property type="entry name" value="TTHA0802/YceI-like_sf"/>
</dbReference>
<dbReference type="InterPro" id="IPR007372">
    <property type="entry name" value="Lipid/polyisoprenoid-bd_YceI"/>
</dbReference>
<dbReference type="RefSeq" id="WP_128389516.1">
    <property type="nucleotide sequence ID" value="NZ_SBII01000004.1"/>
</dbReference>
<protein>
    <submittedName>
        <fullName evidence="2">Polyisoprenoid-binding protein</fullName>
    </submittedName>
</protein>
<dbReference type="EMBL" id="SBII01000004">
    <property type="protein sequence ID" value="RWX01037.1"/>
    <property type="molecule type" value="Genomic_DNA"/>
</dbReference>
<dbReference type="Gene3D" id="2.40.128.110">
    <property type="entry name" value="Lipid/polyisoprenoid-binding, YceI-like"/>
    <property type="match status" value="1"/>
</dbReference>
<evidence type="ECO:0000313" key="2">
    <source>
        <dbReference type="EMBL" id="RWX01037.1"/>
    </source>
</evidence>
<dbReference type="Pfam" id="PF04264">
    <property type="entry name" value="YceI"/>
    <property type="match status" value="1"/>
</dbReference>
<evidence type="ECO:0000259" key="1">
    <source>
        <dbReference type="SMART" id="SM00867"/>
    </source>
</evidence>
<sequence>MSTKIWTLDLAHSEVHFKIKHLVISTITGSFTIFSGSLKTVTVDHNDFANAAFDMLIDVYSIDTNNLDRDKHLKSPDFFNADLYPQMKFHSTSFKHIHGDEYKLTGPLTIKGITREVTFDVLFGGQAKDGFGINRAGFEITGTINRNDFDIHAPDVTEVGGLVLGEEIKLLANIQFIYDID</sequence>
<gene>
    <name evidence="2" type="ORF">EPI11_08425</name>
</gene>
<organism evidence="2 3">
    <name type="scientific">Flavobacterium cerinum</name>
    <dbReference type="NCBI Taxonomy" id="2502784"/>
    <lineage>
        <taxon>Bacteria</taxon>
        <taxon>Pseudomonadati</taxon>
        <taxon>Bacteroidota</taxon>
        <taxon>Flavobacteriia</taxon>
        <taxon>Flavobacteriales</taxon>
        <taxon>Flavobacteriaceae</taxon>
        <taxon>Flavobacterium</taxon>
    </lineage>
</organism>
<dbReference type="AlphaFoldDB" id="A0A444HCE6"/>
<reference evidence="2 3" key="1">
    <citation type="submission" date="2019-01" db="EMBL/GenBank/DDBJ databases">
        <title>Flavobacterium sp. nov.,isolated from freshwater.</title>
        <authorList>
            <person name="Zhang R."/>
            <person name="Du Z.-J."/>
        </authorList>
    </citation>
    <scope>NUCLEOTIDE SEQUENCE [LARGE SCALE GENOMIC DNA]</scope>
    <source>
        <strain evidence="2 3">1E403</strain>
    </source>
</reference>
<evidence type="ECO:0000313" key="3">
    <source>
        <dbReference type="Proteomes" id="UP000287527"/>
    </source>
</evidence>
<dbReference type="SMART" id="SM00867">
    <property type="entry name" value="YceI"/>
    <property type="match status" value="1"/>
</dbReference>
<name>A0A444HCE6_9FLAO</name>